<evidence type="ECO:0000259" key="1">
    <source>
        <dbReference type="PROSITE" id="PS50104"/>
    </source>
</evidence>
<dbReference type="Proteomes" id="UP000622707">
    <property type="component" value="Unassembled WGS sequence"/>
</dbReference>
<evidence type="ECO:0000313" key="2">
    <source>
        <dbReference type="EMBL" id="MBL0426950.1"/>
    </source>
</evidence>
<reference evidence="2 3" key="1">
    <citation type="journal article" date="2017" name="Int. J. Syst. Evol. Microbiol.">
        <title>Ramlibacter alkalitolerans sp. nov., alkali-tolerant bacterium isolated from soil of ginseng.</title>
        <authorList>
            <person name="Lee D.H."/>
            <person name="Cha C.J."/>
        </authorList>
    </citation>
    <scope>NUCLEOTIDE SEQUENCE [LARGE SCALE GENOMIC DNA]</scope>
    <source>
        <strain evidence="2 3">KACC 19305</strain>
    </source>
</reference>
<accession>A0ABS1JRQ9</accession>
<dbReference type="EMBL" id="JAEQND010000009">
    <property type="protein sequence ID" value="MBL0426950.1"/>
    <property type="molecule type" value="Genomic_DNA"/>
</dbReference>
<proteinExistence type="predicted"/>
<dbReference type="RefSeq" id="WP_201691374.1">
    <property type="nucleotide sequence ID" value="NZ_JAEQND010000009.1"/>
</dbReference>
<dbReference type="InterPro" id="IPR000157">
    <property type="entry name" value="TIR_dom"/>
</dbReference>
<dbReference type="SUPFAM" id="SSF52200">
    <property type="entry name" value="Toll/Interleukin receptor TIR domain"/>
    <property type="match status" value="1"/>
</dbReference>
<dbReference type="InterPro" id="IPR035897">
    <property type="entry name" value="Toll_tir_struct_dom_sf"/>
</dbReference>
<organism evidence="2 3">
    <name type="scientific">Ramlibacter alkalitolerans</name>
    <dbReference type="NCBI Taxonomy" id="2039631"/>
    <lineage>
        <taxon>Bacteria</taxon>
        <taxon>Pseudomonadati</taxon>
        <taxon>Pseudomonadota</taxon>
        <taxon>Betaproteobacteria</taxon>
        <taxon>Burkholderiales</taxon>
        <taxon>Comamonadaceae</taxon>
        <taxon>Ramlibacter</taxon>
    </lineage>
</organism>
<protein>
    <submittedName>
        <fullName evidence="2">TIR domain-containing protein</fullName>
    </submittedName>
</protein>
<dbReference type="Gene3D" id="3.40.50.10140">
    <property type="entry name" value="Toll/interleukin-1 receptor homology (TIR) domain"/>
    <property type="match status" value="1"/>
</dbReference>
<feature type="domain" description="TIR" evidence="1">
    <location>
        <begin position="8"/>
        <end position="190"/>
    </location>
</feature>
<sequence>MSYVGEPFRHDIFVSYSHGTAADGVVFLAEWSENFVRALEAELRFESELRDALRIFLDRDQRPDRGVDPMAELPEQLKAEVEASALLMVLMSPDYLKSSWCQREREWWSANQHEPNLATSLKVPVGFKPQERVAVIRMRDPQAPWPPPLADADGTPLVGFPFEEDLGGIKRPLGWRLKDEEFAKAVLRALMPVVSHVKGRLDKMRERLLAWQAEQAQLAKLQAEGGQTLYLHGRSEQAPAWERAAMRLNDFGFLVVPAQPDPVLQDPVKEQQVREQRVRDLADCDALLLLATDDGRALDSDLAVVGKHDRHSARSRFNKLLPLGVVDTAGPVIATPVRRNNARILQANWVDARQDDWPAQLPPWLAQQGGAEARP</sequence>
<dbReference type="PROSITE" id="PS50104">
    <property type="entry name" value="TIR"/>
    <property type="match status" value="1"/>
</dbReference>
<comment type="caution">
    <text evidence="2">The sequence shown here is derived from an EMBL/GenBank/DDBJ whole genome shotgun (WGS) entry which is preliminary data.</text>
</comment>
<gene>
    <name evidence="2" type="ORF">JI746_17685</name>
</gene>
<keyword evidence="3" id="KW-1185">Reference proteome</keyword>
<evidence type="ECO:0000313" key="3">
    <source>
        <dbReference type="Proteomes" id="UP000622707"/>
    </source>
</evidence>
<name>A0ABS1JRQ9_9BURK</name>